<gene>
    <name evidence="1" type="ORF">SPELUC_LOCUS4249</name>
</gene>
<proteinExistence type="predicted"/>
<dbReference type="Proteomes" id="UP000789366">
    <property type="component" value="Unassembled WGS sequence"/>
</dbReference>
<comment type="caution">
    <text evidence="1">The sequence shown here is derived from an EMBL/GenBank/DDBJ whole genome shotgun (WGS) entry which is preliminary data.</text>
</comment>
<sequence>MGWPALDLPPPIRPDFTARVDLTKVNNASLNLLGNIANGTCPATDTTCYWPCSKCTRPADIFYCPTVGDWGLTFDDAQNLKITFFVVGSRIVSNNAILLRAFQEGHQIGVHSWSHSYLTTQSTEQVIAELEWTSEIIKNVTGVRPLYMRPPFGDYDDRIRDICAQLGYKIVIWDKDSSDWHYNDTGFQSSWISSNFSSWMNETSTTGHISLEHDLYQVTAAQAPQVVDILVKAKRIIRPVADCLGYPGLYYNESKPLTTTTISPSQPVPTKASIPSAKSIPSTTTSSSSSSNSPNSIKSSASLSIDYFNSWLFICISFFLLFGLNNF</sequence>
<evidence type="ECO:0000313" key="1">
    <source>
        <dbReference type="EMBL" id="CAG8528270.1"/>
    </source>
</evidence>
<name>A0ACA9LFU1_9GLOM</name>
<dbReference type="EMBL" id="CAJVPW010003705">
    <property type="protein sequence ID" value="CAG8528270.1"/>
    <property type="molecule type" value="Genomic_DNA"/>
</dbReference>
<reference evidence="1" key="1">
    <citation type="submission" date="2021-06" db="EMBL/GenBank/DDBJ databases">
        <authorList>
            <person name="Kallberg Y."/>
            <person name="Tangrot J."/>
            <person name="Rosling A."/>
        </authorList>
    </citation>
    <scope>NUCLEOTIDE SEQUENCE</scope>
    <source>
        <strain evidence="1">28 12/20/2015</strain>
    </source>
</reference>
<organism evidence="1 2">
    <name type="scientific">Cetraspora pellucida</name>
    <dbReference type="NCBI Taxonomy" id="1433469"/>
    <lineage>
        <taxon>Eukaryota</taxon>
        <taxon>Fungi</taxon>
        <taxon>Fungi incertae sedis</taxon>
        <taxon>Mucoromycota</taxon>
        <taxon>Glomeromycotina</taxon>
        <taxon>Glomeromycetes</taxon>
        <taxon>Diversisporales</taxon>
        <taxon>Gigasporaceae</taxon>
        <taxon>Cetraspora</taxon>
    </lineage>
</organism>
<evidence type="ECO:0000313" key="2">
    <source>
        <dbReference type="Proteomes" id="UP000789366"/>
    </source>
</evidence>
<keyword evidence="2" id="KW-1185">Reference proteome</keyword>
<accession>A0ACA9LFU1</accession>
<protein>
    <submittedName>
        <fullName evidence="1">10381_t:CDS:1</fullName>
    </submittedName>
</protein>